<protein>
    <submittedName>
        <fullName evidence="2">Uncharacterized protein</fullName>
    </submittedName>
</protein>
<name>A0A9Q3WRC9_9RHOB</name>
<evidence type="ECO:0000313" key="3">
    <source>
        <dbReference type="Proteomes" id="UP000813672"/>
    </source>
</evidence>
<feature type="transmembrane region" description="Helical" evidence="1">
    <location>
        <begin position="7"/>
        <end position="28"/>
    </location>
</feature>
<keyword evidence="1" id="KW-0472">Membrane</keyword>
<dbReference type="EMBL" id="JAGQAF010000021">
    <property type="protein sequence ID" value="MCE8540124.1"/>
    <property type="molecule type" value="Genomic_DNA"/>
</dbReference>
<keyword evidence="1" id="KW-1133">Transmembrane helix</keyword>
<reference evidence="2" key="1">
    <citation type="journal article" date="2021" name="Environ. Microbiol.">
        <title>Cryptic niche differentiation of novel sediment ecotypes of Rugeria pomeroyi correlates with nitrate respiration.</title>
        <authorList>
            <person name="Lin X."/>
            <person name="McNichol J."/>
            <person name="Chu X."/>
            <person name="Qian Y."/>
            <person name="Luo H."/>
        </authorList>
    </citation>
    <scope>NUCLEOTIDE SEQUENCE</scope>
    <source>
        <strain evidence="2">SZCCDBB064</strain>
    </source>
</reference>
<dbReference type="AlphaFoldDB" id="A0A9Q3WRC9"/>
<evidence type="ECO:0000256" key="1">
    <source>
        <dbReference type="SAM" id="Phobius"/>
    </source>
</evidence>
<proteinExistence type="predicted"/>
<organism evidence="2 3">
    <name type="scientific">Ruegeria pomeroyi</name>
    <dbReference type="NCBI Taxonomy" id="89184"/>
    <lineage>
        <taxon>Bacteria</taxon>
        <taxon>Pseudomonadati</taxon>
        <taxon>Pseudomonadota</taxon>
        <taxon>Alphaproteobacteria</taxon>
        <taxon>Rhodobacterales</taxon>
        <taxon>Roseobacteraceae</taxon>
        <taxon>Ruegeria</taxon>
    </lineage>
</organism>
<feature type="transmembrane region" description="Helical" evidence="1">
    <location>
        <begin position="34"/>
        <end position="55"/>
    </location>
</feature>
<evidence type="ECO:0000313" key="2">
    <source>
        <dbReference type="EMBL" id="MCE8540124.1"/>
    </source>
</evidence>
<sequence>MSLVEAIANMVVGYALAIMTQIVVFPWFGIETGFGDHLLIGLVILLVSLIRSYCLRRLFEACRPRHANLSRCKTFSSPSS</sequence>
<gene>
    <name evidence="2" type="ORF">KBY27_21890</name>
</gene>
<dbReference type="InterPro" id="IPR055644">
    <property type="entry name" value="DUF7220"/>
</dbReference>
<dbReference type="Proteomes" id="UP000813672">
    <property type="component" value="Unassembled WGS sequence"/>
</dbReference>
<comment type="caution">
    <text evidence="2">The sequence shown here is derived from an EMBL/GenBank/DDBJ whole genome shotgun (WGS) entry which is preliminary data.</text>
</comment>
<accession>A0A9Q3WRC9</accession>
<dbReference type="Pfam" id="PF23858">
    <property type="entry name" value="DUF7220"/>
    <property type="match status" value="1"/>
</dbReference>
<keyword evidence="1" id="KW-0812">Transmembrane</keyword>